<feature type="compositionally biased region" description="Polar residues" evidence="24">
    <location>
        <begin position="601"/>
        <end position="610"/>
    </location>
</feature>
<keyword evidence="18" id="KW-0539">Nucleus</keyword>
<protein>
    <recommendedName>
        <fullName evidence="4">Deoxynucleoside triphosphate triphosphohydrolase SAMHD1</fullName>
    </recommendedName>
</protein>
<keyword evidence="12" id="KW-0378">Hydrolase</keyword>
<evidence type="ECO:0000256" key="2">
    <source>
        <dbReference type="ARBA" id="ARBA00004286"/>
    </source>
</evidence>
<evidence type="ECO:0000256" key="9">
    <source>
        <dbReference type="ARBA" id="ARBA00022723"/>
    </source>
</evidence>
<evidence type="ECO:0000256" key="21">
    <source>
        <dbReference type="ARBA" id="ARBA00048183"/>
    </source>
</evidence>
<proteinExistence type="inferred from homology"/>
<dbReference type="GO" id="GO:0051607">
    <property type="term" value="P:defense response to virus"/>
    <property type="evidence" value="ECO:0007669"/>
    <property type="project" value="UniProtKB-KW"/>
</dbReference>
<keyword evidence="8" id="KW-0235">DNA replication</keyword>
<keyword evidence="27" id="KW-1185">Reference proteome</keyword>
<evidence type="ECO:0000259" key="25">
    <source>
        <dbReference type="PROSITE" id="PS51831"/>
    </source>
</evidence>
<dbReference type="InterPro" id="IPR013761">
    <property type="entry name" value="SAM/pointed_sf"/>
</dbReference>
<evidence type="ECO:0000256" key="20">
    <source>
        <dbReference type="ARBA" id="ARBA00047812"/>
    </source>
</evidence>
<comment type="similarity">
    <text evidence="3">Belongs to the SAMHD1 family.</text>
</comment>
<dbReference type="FunCoup" id="A0A1X7U343">
    <property type="interactions" value="534"/>
</dbReference>
<dbReference type="InterPro" id="IPR003607">
    <property type="entry name" value="HD/PDEase_dom"/>
</dbReference>
<evidence type="ECO:0000256" key="3">
    <source>
        <dbReference type="ARBA" id="ARBA00005776"/>
    </source>
</evidence>
<keyword evidence="17" id="KW-0234">DNA repair</keyword>
<evidence type="ECO:0000256" key="10">
    <source>
        <dbReference type="ARBA" id="ARBA00022741"/>
    </source>
</evidence>
<comment type="catalytic activity">
    <reaction evidence="21">
        <text>a 2'-deoxyribonucleoside 5'-triphosphate + H2O = a 2'-deoxyribonucleoside + triphosphate + H(+)</text>
        <dbReference type="Rhea" id="RHEA:46148"/>
        <dbReference type="ChEBI" id="CHEBI:15377"/>
        <dbReference type="ChEBI" id="CHEBI:15378"/>
        <dbReference type="ChEBI" id="CHEBI:18036"/>
        <dbReference type="ChEBI" id="CHEBI:18274"/>
        <dbReference type="ChEBI" id="CHEBI:61560"/>
    </reaction>
    <physiologicalReaction direction="left-to-right" evidence="21">
        <dbReference type="Rhea" id="RHEA:46149"/>
    </physiologicalReaction>
</comment>
<keyword evidence="16" id="KW-0342">GTP-binding</keyword>
<comment type="catalytic activity">
    <reaction evidence="22">
        <text>dGTP + H2O = 2'-deoxyguanosine + triphosphate + H(+)</text>
        <dbReference type="Rhea" id="RHEA:15193"/>
        <dbReference type="ChEBI" id="CHEBI:15377"/>
        <dbReference type="ChEBI" id="CHEBI:15378"/>
        <dbReference type="ChEBI" id="CHEBI:17172"/>
        <dbReference type="ChEBI" id="CHEBI:18036"/>
        <dbReference type="ChEBI" id="CHEBI:61429"/>
    </reaction>
    <physiologicalReaction direction="left-to-right" evidence="22">
        <dbReference type="Rhea" id="RHEA:15194"/>
    </physiologicalReaction>
</comment>
<keyword evidence="13" id="KW-0862">Zinc</keyword>
<dbReference type="GO" id="GO:0005694">
    <property type="term" value="C:chromosome"/>
    <property type="evidence" value="ECO:0007669"/>
    <property type="project" value="UniProtKB-SubCell"/>
</dbReference>
<keyword evidence="5" id="KW-0158">Chromosome</keyword>
<evidence type="ECO:0000256" key="16">
    <source>
        <dbReference type="ARBA" id="ARBA00023134"/>
    </source>
</evidence>
<dbReference type="InterPro" id="IPR006674">
    <property type="entry name" value="HD_domain"/>
</dbReference>
<dbReference type="GO" id="GO:0006281">
    <property type="term" value="P:DNA repair"/>
    <property type="evidence" value="ECO:0007669"/>
    <property type="project" value="UniProtKB-KW"/>
</dbReference>
<evidence type="ECO:0000256" key="24">
    <source>
        <dbReference type="SAM" id="MobiDB-lite"/>
    </source>
</evidence>
<organism evidence="26">
    <name type="scientific">Amphimedon queenslandica</name>
    <name type="common">Sponge</name>
    <dbReference type="NCBI Taxonomy" id="400682"/>
    <lineage>
        <taxon>Eukaryota</taxon>
        <taxon>Metazoa</taxon>
        <taxon>Porifera</taxon>
        <taxon>Demospongiae</taxon>
        <taxon>Heteroscleromorpha</taxon>
        <taxon>Haplosclerida</taxon>
        <taxon>Niphatidae</taxon>
        <taxon>Amphimedon</taxon>
    </lineage>
</organism>
<sequence length="625" mass="71106">MSVSPSAKRRRTGVIEPPKLSEILSLESGEEGMEGTEIAAMLRDAGFNEDIQTAFKVNKIKRHHLYSMTHSTLAQMGINAVGDQIDIIEWISSLPPPANEKVFNDPIHGHFDLHPLLVSIIDTRQFQRLRYIKQLGGSYYVFPGAAHNRFEHSLGVSHLAGEFVESLQRRQPELSITPVDILCVKIAGLCHDIGHGPFSHMFDLHFIPKVPGTPKWKHERGSVDMLDHLIAANKLWPAFTRHGLTEVDLIFIKELIVGPLKEEEEDDKDREGKEEGESSWPYKGRSIEKSFLYEIVANKRNGVDVDKWDYFARDCHCLGIPNSFDSRRYMKFARVIKVDGVYQICCRDKEVGNLYEMFHTRNALHRRAYQHKTSQAVEIMLTEALLAANDHLLIPGKDGSLVRMSDAVNDMVAYTNLNDSIMHVIMTSPNPKLQQAQALLCRVEERQLYKCIGQTQPSTDIAGSNEEIKDQILDSRPDCGLTESDLHVKIVTFDYGMKERNPIDQMRFYVKHKPNRAFKVRRNQVSQMLPATFVEKSIRVYCKKIDADSLELAKKCFVTWCNKQNHLMTPKGEISVEGFCNDEHDFTPYGTPFGTPAKGPSSPTRDQQNLLSDTKKKLSFLIEKK</sequence>
<gene>
    <name evidence="26" type="primary">100636213</name>
</gene>
<dbReference type="SUPFAM" id="SSF109604">
    <property type="entry name" value="HD-domain/PDEase-like"/>
    <property type="match status" value="1"/>
</dbReference>
<dbReference type="Gene3D" id="3.30.70.2760">
    <property type="match status" value="1"/>
</dbReference>
<evidence type="ECO:0000256" key="15">
    <source>
        <dbReference type="ARBA" id="ARBA00023118"/>
    </source>
</evidence>
<comment type="catalytic activity">
    <reaction evidence="19">
        <text>dCTP + H2O = 2'-deoxycytidine + triphosphate + H(+)</text>
        <dbReference type="Rhea" id="RHEA:80083"/>
        <dbReference type="ChEBI" id="CHEBI:15377"/>
        <dbReference type="ChEBI" id="CHEBI:15378"/>
        <dbReference type="ChEBI" id="CHEBI:15698"/>
        <dbReference type="ChEBI" id="CHEBI:18036"/>
        <dbReference type="ChEBI" id="CHEBI:61481"/>
    </reaction>
    <physiologicalReaction direction="left-to-right" evidence="19">
        <dbReference type="Rhea" id="RHEA:80084"/>
    </physiologicalReaction>
</comment>
<dbReference type="FunFam" id="1.10.3210.10:FF:000015">
    <property type="entry name" value="Deoxynucleoside triphosphate triphosphohydrolase SAMHD1"/>
    <property type="match status" value="1"/>
</dbReference>
<dbReference type="AlphaFoldDB" id="A0A1X7U343"/>
<dbReference type="Gene3D" id="1.10.150.50">
    <property type="entry name" value="Transcription Factor, Ets-1"/>
    <property type="match status" value="1"/>
</dbReference>
<dbReference type="GO" id="GO:0045087">
    <property type="term" value="P:innate immune response"/>
    <property type="evidence" value="ECO:0007669"/>
    <property type="project" value="UniProtKB-KW"/>
</dbReference>
<dbReference type="GO" id="GO:0005525">
    <property type="term" value="F:GTP binding"/>
    <property type="evidence" value="ECO:0007669"/>
    <property type="project" value="UniProtKB-KW"/>
</dbReference>
<feature type="region of interest" description="Disordered" evidence="24">
    <location>
        <begin position="590"/>
        <end position="610"/>
    </location>
</feature>
<dbReference type="PROSITE" id="PS51831">
    <property type="entry name" value="HD"/>
    <property type="match status" value="1"/>
</dbReference>
<reference evidence="26" key="2">
    <citation type="submission" date="2017-05" db="UniProtKB">
        <authorList>
            <consortium name="EnsemblMetazoa"/>
        </authorList>
    </citation>
    <scope>IDENTIFICATION</scope>
</reference>
<keyword evidence="11" id="KW-0227">DNA damage</keyword>
<evidence type="ECO:0000256" key="17">
    <source>
        <dbReference type="ARBA" id="ARBA00023204"/>
    </source>
</evidence>
<dbReference type="EnsemblMetazoa" id="Aqu2.1.22307_001">
    <property type="protein sequence ID" value="Aqu2.1.22307_001"/>
    <property type="gene ID" value="Aqu2.1.22307"/>
</dbReference>
<evidence type="ECO:0000313" key="27">
    <source>
        <dbReference type="Proteomes" id="UP000007879"/>
    </source>
</evidence>
<dbReference type="KEGG" id="aqu:100636213"/>
<evidence type="ECO:0000256" key="8">
    <source>
        <dbReference type="ARBA" id="ARBA00022705"/>
    </source>
</evidence>
<keyword evidence="6" id="KW-0021">Allosteric enzyme</keyword>
<evidence type="ECO:0000256" key="12">
    <source>
        <dbReference type="ARBA" id="ARBA00022801"/>
    </source>
</evidence>
<name>A0A1X7U343_AMPQE</name>
<keyword evidence="15" id="KW-0051">Antiviral defense</keyword>
<accession>A0A1X7U343</accession>
<dbReference type="CDD" id="cd09487">
    <property type="entry name" value="SAM_superfamily"/>
    <property type="match status" value="1"/>
</dbReference>
<comment type="subcellular location">
    <subcellularLocation>
        <location evidence="2">Chromosome</location>
    </subcellularLocation>
    <subcellularLocation>
        <location evidence="1">Nucleus</location>
    </subcellularLocation>
</comment>
<dbReference type="PANTHER" id="PTHR11373">
    <property type="entry name" value="DEOXYNUCLEOSIDE TRIPHOSPHATE TRIPHOSPHOHYDROLASE"/>
    <property type="match status" value="1"/>
</dbReference>
<evidence type="ECO:0000256" key="19">
    <source>
        <dbReference type="ARBA" id="ARBA00047701"/>
    </source>
</evidence>
<dbReference type="Pfam" id="PF01966">
    <property type="entry name" value="HD"/>
    <property type="match status" value="1"/>
</dbReference>
<evidence type="ECO:0000256" key="6">
    <source>
        <dbReference type="ARBA" id="ARBA00022533"/>
    </source>
</evidence>
<evidence type="ECO:0000313" key="26">
    <source>
        <dbReference type="EnsemblMetazoa" id="Aqu2.1.22307_001"/>
    </source>
</evidence>
<dbReference type="GO" id="GO:0005634">
    <property type="term" value="C:nucleus"/>
    <property type="evidence" value="ECO:0007669"/>
    <property type="project" value="UniProtKB-SubCell"/>
</dbReference>
<dbReference type="OrthoDB" id="9991235at2759"/>
<evidence type="ECO:0000256" key="7">
    <source>
        <dbReference type="ARBA" id="ARBA00022588"/>
    </source>
</evidence>
<dbReference type="FunFam" id="3.30.70.2760:FF:000002">
    <property type="entry name" value="SAM and HD domain-containing deoxynucleoside triphosphate triphosphohydrolase 1"/>
    <property type="match status" value="1"/>
</dbReference>
<comment type="catalytic activity">
    <reaction evidence="20">
        <text>dATP + H2O = 2'-deoxyadenosine + triphosphate + H(+)</text>
        <dbReference type="Rhea" id="RHEA:67648"/>
        <dbReference type="ChEBI" id="CHEBI:15377"/>
        <dbReference type="ChEBI" id="CHEBI:15378"/>
        <dbReference type="ChEBI" id="CHEBI:17256"/>
        <dbReference type="ChEBI" id="CHEBI:18036"/>
        <dbReference type="ChEBI" id="CHEBI:61404"/>
    </reaction>
    <physiologicalReaction direction="left-to-right" evidence="20">
        <dbReference type="Rhea" id="RHEA:67649"/>
    </physiologicalReaction>
</comment>
<evidence type="ECO:0000256" key="1">
    <source>
        <dbReference type="ARBA" id="ARBA00004123"/>
    </source>
</evidence>
<evidence type="ECO:0000256" key="22">
    <source>
        <dbReference type="ARBA" id="ARBA00049174"/>
    </source>
</evidence>
<dbReference type="GO" id="GO:0006260">
    <property type="term" value="P:DNA replication"/>
    <property type="evidence" value="ECO:0007669"/>
    <property type="project" value="UniProtKB-KW"/>
</dbReference>
<evidence type="ECO:0000256" key="11">
    <source>
        <dbReference type="ARBA" id="ARBA00022763"/>
    </source>
</evidence>
<evidence type="ECO:0000256" key="23">
    <source>
        <dbReference type="ARBA" id="ARBA00049451"/>
    </source>
</evidence>
<dbReference type="SUPFAM" id="SSF47769">
    <property type="entry name" value="SAM/Pointed domain"/>
    <property type="match status" value="1"/>
</dbReference>
<evidence type="ECO:0000256" key="18">
    <source>
        <dbReference type="ARBA" id="ARBA00023242"/>
    </source>
</evidence>
<dbReference type="Proteomes" id="UP000007879">
    <property type="component" value="Unassembled WGS sequence"/>
</dbReference>
<keyword evidence="9" id="KW-0479">Metal-binding</keyword>
<comment type="catalytic activity">
    <reaction evidence="23">
        <text>dTTP + H2O = thymidine + triphosphate + H(+)</text>
        <dbReference type="Rhea" id="RHEA:80079"/>
        <dbReference type="ChEBI" id="CHEBI:15377"/>
        <dbReference type="ChEBI" id="CHEBI:15378"/>
        <dbReference type="ChEBI" id="CHEBI:17748"/>
        <dbReference type="ChEBI" id="CHEBI:18036"/>
        <dbReference type="ChEBI" id="CHEBI:37568"/>
    </reaction>
    <physiologicalReaction direction="left-to-right" evidence="23">
        <dbReference type="Rhea" id="RHEA:80080"/>
    </physiologicalReaction>
</comment>
<feature type="domain" description="HD" evidence="25">
    <location>
        <begin position="149"/>
        <end position="311"/>
    </location>
</feature>
<dbReference type="GO" id="GO:0046872">
    <property type="term" value="F:metal ion binding"/>
    <property type="evidence" value="ECO:0007669"/>
    <property type="project" value="UniProtKB-KW"/>
</dbReference>
<evidence type="ECO:0000256" key="4">
    <source>
        <dbReference type="ARBA" id="ARBA00020285"/>
    </source>
</evidence>
<keyword evidence="10" id="KW-0547">Nucleotide-binding</keyword>
<evidence type="ECO:0000256" key="13">
    <source>
        <dbReference type="ARBA" id="ARBA00022833"/>
    </source>
</evidence>
<dbReference type="PANTHER" id="PTHR11373:SF4">
    <property type="entry name" value="DEOXYNUCLEOSIDE TRIPHOSPHATE TRIPHOSPHOHYDROLASE SAMHD1"/>
    <property type="match status" value="1"/>
</dbReference>
<dbReference type="InterPro" id="IPR050135">
    <property type="entry name" value="dGTPase-like"/>
</dbReference>
<dbReference type="InParanoid" id="A0A1X7U343"/>
<dbReference type="GO" id="GO:0008832">
    <property type="term" value="F:dGTPase activity"/>
    <property type="evidence" value="ECO:0007669"/>
    <property type="project" value="TreeGrafter"/>
</dbReference>
<evidence type="ECO:0000256" key="14">
    <source>
        <dbReference type="ARBA" id="ARBA00022859"/>
    </source>
</evidence>
<keyword evidence="7" id="KW-0399">Innate immunity</keyword>
<dbReference type="eggNOG" id="KOG2681">
    <property type="taxonomic scope" value="Eukaryota"/>
</dbReference>
<dbReference type="EnsemblMetazoa" id="XM_020000726.1">
    <property type="protein sequence ID" value="XP_019856285.1"/>
    <property type="gene ID" value="LOC100636213"/>
</dbReference>
<dbReference type="Gene3D" id="1.10.3210.10">
    <property type="entry name" value="Hypothetical protein af1432"/>
    <property type="match status" value="1"/>
</dbReference>
<dbReference type="CDD" id="cd00077">
    <property type="entry name" value="HDc"/>
    <property type="match status" value="1"/>
</dbReference>
<keyword evidence="14" id="KW-0391">Immunity</keyword>
<dbReference type="SMART" id="SM00471">
    <property type="entry name" value="HDc"/>
    <property type="match status" value="1"/>
</dbReference>
<reference evidence="27" key="1">
    <citation type="journal article" date="2010" name="Nature">
        <title>The Amphimedon queenslandica genome and the evolution of animal complexity.</title>
        <authorList>
            <person name="Srivastava M."/>
            <person name="Simakov O."/>
            <person name="Chapman J."/>
            <person name="Fahey B."/>
            <person name="Gauthier M.E."/>
            <person name="Mitros T."/>
            <person name="Richards G.S."/>
            <person name="Conaco C."/>
            <person name="Dacre M."/>
            <person name="Hellsten U."/>
            <person name="Larroux C."/>
            <person name="Putnam N.H."/>
            <person name="Stanke M."/>
            <person name="Adamska M."/>
            <person name="Darling A."/>
            <person name="Degnan S.M."/>
            <person name="Oakley T.H."/>
            <person name="Plachetzki D.C."/>
            <person name="Zhai Y."/>
            <person name="Adamski M."/>
            <person name="Calcino A."/>
            <person name="Cummins S.F."/>
            <person name="Goodstein D.M."/>
            <person name="Harris C."/>
            <person name="Jackson D.J."/>
            <person name="Leys S.P."/>
            <person name="Shu S."/>
            <person name="Woodcroft B.J."/>
            <person name="Vervoort M."/>
            <person name="Kosik K.S."/>
            <person name="Manning G."/>
            <person name="Degnan B.M."/>
            <person name="Rokhsar D.S."/>
        </authorList>
    </citation>
    <scope>NUCLEOTIDE SEQUENCE [LARGE SCALE GENOMIC DNA]</scope>
</reference>
<evidence type="ECO:0000256" key="5">
    <source>
        <dbReference type="ARBA" id="ARBA00022454"/>
    </source>
</evidence>
<dbReference type="GO" id="GO:0006203">
    <property type="term" value="P:dGTP catabolic process"/>
    <property type="evidence" value="ECO:0007669"/>
    <property type="project" value="TreeGrafter"/>
</dbReference>